<evidence type="ECO:0000313" key="4">
    <source>
        <dbReference type="Proteomes" id="UP000240322"/>
    </source>
</evidence>
<comment type="similarity">
    <text evidence="1 2">Belongs to the UPF0179 family.</text>
</comment>
<accession>A0A2R6AR65</accession>
<reference evidence="3 4" key="1">
    <citation type="submission" date="2017-04" db="EMBL/GenBank/DDBJ databases">
        <title>Novel microbial lineages endemic to geothermal iron-oxide mats fill important gaps in the evolutionary history of Archaea.</title>
        <authorList>
            <person name="Jay Z.J."/>
            <person name="Beam J.P."/>
            <person name="Dlakic M."/>
            <person name="Rusch D.B."/>
            <person name="Kozubal M.A."/>
            <person name="Inskeep W.P."/>
        </authorList>
    </citation>
    <scope>NUCLEOTIDE SEQUENCE [LARGE SCALE GENOMIC DNA]</scope>
    <source>
        <strain evidence="3">OSP_D</strain>
    </source>
</reference>
<dbReference type="HAMAP" id="MF_00498">
    <property type="entry name" value="UPF0179"/>
    <property type="match status" value="1"/>
</dbReference>
<sequence length="162" mass="18202">MIKQDTSNSMGVKTHSEPKKLITLVPTHLAKQGYDFVFKADAGPECETCRVRTVCLTNLEVGVRYTVKQVKSAEHYCALVDSKAKVVEVEKALFKISIEKQKYIPSATIKYAPVQCDWRFCKNYIYCVDNGLTEGVKVKLEEEGGDVDCPRGFRLIFVGISQ</sequence>
<dbReference type="PANTHER" id="PTHR40699">
    <property type="entry name" value="UPF0179 PROTEIN MJ1627"/>
    <property type="match status" value="1"/>
</dbReference>
<dbReference type="EMBL" id="NEXE01000111">
    <property type="protein sequence ID" value="PSN88835.1"/>
    <property type="molecule type" value="Genomic_DNA"/>
</dbReference>
<evidence type="ECO:0000256" key="2">
    <source>
        <dbReference type="HAMAP-Rule" id="MF_00498"/>
    </source>
</evidence>
<dbReference type="PANTHER" id="PTHR40699:SF1">
    <property type="entry name" value="UPF0179 PROTEIN MJ1627"/>
    <property type="match status" value="1"/>
</dbReference>
<dbReference type="InterPro" id="IPR005369">
    <property type="entry name" value="UPF0179"/>
</dbReference>
<dbReference type="Pfam" id="PF03684">
    <property type="entry name" value="UPF0179"/>
    <property type="match status" value="1"/>
</dbReference>
<name>A0A2R6AR65_9ARCH</name>
<organism evidence="3 4">
    <name type="scientific">Candidatus Marsarchaeota G2 archaeon OSP_D</name>
    <dbReference type="NCBI Taxonomy" id="1978157"/>
    <lineage>
        <taxon>Archaea</taxon>
        <taxon>Candidatus Marsarchaeota</taxon>
        <taxon>Candidatus Marsarchaeota group 2</taxon>
    </lineage>
</organism>
<evidence type="ECO:0000313" key="3">
    <source>
        <dbReference type="EMBL" id="PSN88835.1"/>
    </source>
</evidence>
<dbReference type="Proteomes" id="UP000240322">
    <property type="component" value="Unassembled WGS sequence"/>
</dbReference>
<proteinExistence type="inferred from homology"/>
<evidence type="ECO:0000256" key="1">
    <source>
        <dbReference type="ARBA" id="ARBA00010824"/>
    </source>
</evidence>
<dbReference type="AlphaFoldDB" id="A0A2R6AR65"/>
<protein>
    <recommendedName>
        <fullName evidence="2">UPF0179 protein B9Q03_08970</fullName>
    </recommendedName>
</protein>
<gene>
    <name evidence="3" type="ORF">B9Q03_08970</name>
</gene>
<comment type="caution">
    <text evidence="3">The sequence shown here is derived from an EMBL/GenBank/DDBJ whole genome shotgun (WGS) entry which is preliminary data.</text>
</comment>